<dbReference type="Pfam" id="PF01408">
    <property type="entry name" value="GFO_IDH_MocA"/>
    <property type="match status" value="1"/>
</dbReference>
<dbReference type="PANTHER" id="PTHR43377:SF1">
    <property type="entry name" value="BILIVERDIN REDUCTASE A"/>
    <property type="match status" value="1"/>
</dbReference>
<dbReference type="RefSeq" id="WP_071523113.1">
    <property type="nucleotide sequence ID" value="NZ_JACDXE010000005.1"/>
</dbReference>
<dbReference type="InterPro" id="IPR055170">
    <property type="entry name" value="GFO_IDH_MocA-like_dom"/>
</dbReference>
<feature type="domain" description="GFO/IDH/MocA-like oxidoreductase" evidence="2">
    <location>
        <begin position="130"/>
        <end position="250"/>
    </location>
</feature>
<evidence type="ECO:0000259" key="2">
    <source>
        <dbReference type="Pfam" id="PF22725"/>
    </source>
</evidence>
<dbReference type="EMBL" id="KP659855">
    <property type="protein sequence ID" value="AMK07694.1"/>
    <property type="molecule type" value="Genomic_DNA"/>
</dbReference>
<organism evidence="3">
    <name type="scientific">Pasteurella multocida</name>
    <dbReference type="NCBI Taxonomy" id="747"/>
    <lineage>
        <taxon>Bacteria</taxon>
        <taxon>Pseudomonadati</taxon>
        <taxon>Pseudomonadota</taxon>
        <taxon>Gammaproteobacteria</taxon>
        <taxon>Pasteurellales</taxon>
        <taxon>Pasteurellaceae</taxon>
        <taxon>Pasteurella</taxon>
    </lineage>
</organism>
<gene>
    <name evidence="3" type="primary">PM1765</name>
</gene>
<dbReference type="PANTHER" id="PTHR43377">
    <property type="entry name" value="BILIVERDIN REDUCTASE A"/>
    <property type="match status" value="1"/>
</dbReference>
<dbReference type="SUPFAM" id="SSF55347">
    <property type="entry name" value="Glyceraldehyde-3-phosphate dehydrogenase-like, C-terminal domain"/>
    <property type="match status" value="1"/>
</dbReference>
<dbReference type="InterPro" id="IPR051450">
    <property type="entry name" value="Gfo/Idh/MocA_Oxidoreductases"/>
</dbReference>
<dbReference type="Gene3D" id="3.40.50.720">
    <property type="entry name" value="NAD(P)-binding Rossmann-like Domain"/>
    <property type="match status" value="1"/>
</dbReference>
<proteinExistence type="predicted"/>
<dbReference type="Gene3D" id="3.30.360.10">
    <property type="entry name" value="Dihydrodipicolinate Reductase, domain 2"/>
    <property type="match status" value="1"/>
</dbReference>
<dbReference type="InterPro" id="IPR000683">
    <property type="entry name" value="Gfo/Idh/MocA-like_OxRdtase_N"/>
</dbReference>
<dbReference type="SUPFAM" id="SSF51735">
    <property type="entry name" value="NAD(P)-binding Rossmann-fold domains"/>
    <property type="match status" value="1"/>
</dbReference>
<accession>A0A126QGG7</accession>
<dbReference type="Pfam" id="PF22725">
    <property type="entry name" value="GFO_IDH_MocA_C3"/>
    <property type="match status" value="1"/>
</dbReference>
<evidence type="ECO:0000313" key="3">
    <source>
        <dbReference type="EMBL" id="AMK07694.1"/>
    </source>
</evidence>
<sequence length="359" mass="39942">MSNIKIALIGCGFFGQQLALGFTKAGADLLGVTDLSMEFAERLAAKFNTKAYSDMETLFHEVTPDLVLIATPNYAHKVPALTALKHGCHIFIETPFSIHQTDCSEILTLAKQKKKSVFIGHLLRTLPGLLKAKELMMQNVLGKITVARASRQRWIDAFQDKNWWKNDVNLTGGKLFNEIHELDLLCWLLGDVSSVYAQATNRAHTDTPDNHDIIQLLLQFESGVFASLEMGTAYRLHEWGITIHGELGALMVNFFTSTMTLSFADGTRQQFNLYDEFEADLSLRESGKATQKYHLPTALSPLWLTRAVEIEADMVVKHLLGVTEHCILSQATTKAIAVACAAKKSIETQQRVELDTASM</sequence>
<dbReference type="GO" id="GO:0000166">
    <property type="term" value="F:nucleotide binding"/>
    <property type="evidence" value="ECO:0007669"/>
    <property type="project" value="InterPro"/>
</dbReference>
<feature type="domain" description="Gfo/Idh/MocA-like oxidoreductase N-terminal" evidence="1">
    <location>
        <begin position="4"/>
        <end position="121"/>
    </location>
</feature>
<protein>
    <submittedName>
        <fullName evidence="3">PM1765 protein</fullName>
    </submittedName>
</protein>
<evidence type="ECO:0000259" key="1">
    <source>
        <dbReference type="Pfam" id="PF01408"/>
    </source>
</evidence>
<dbReference type="AlphaFoldDB" id="A0A126QGG7"/>
<reference evidence="3" key="1">
    <citation type="submission" date="2015-01" db="EMBL/GenBank/DDBJ databases">
        <title>Draft genome sequence of Pasteurella multocida isolated from alpaca pneumonia.</title>
        <authorList>
            <person name="Maturrano L."/>
            <person name="Hurtado R."/>
            <person name="Allasi N."/>
            <person name="Juscamayta E."/>
            <person name="Fernandez D."/>
            <person name="Maximiliano J."/>
            <person name="Rimac R."/>
            <person name="Rosadio R."/>
        </authorList>
    </citation>
    <scope>NUCLEOTIDE SEQUENCE</scope>
    <source>
        <strain evidence="3">UNMSM</strain>
    </source>
</reference>
<dbReference type="InterPro" id="IPR036291">
    <property type="entry name" value="NAD(P)-bd_dom_sf"/>
</dbReference>
<name>A0A126QGG7_PASMD</name>